<dbReference type="GO" id="GO:0042127">
    <property type="term" value="P:regulation of cell population proliferation"/>
    <property type="evidence" value="ECO:0007669"/>
    <property type="project" value="TreeGrafter"/>
</dbReference>
<dbReference type="Gene3D" id="2.10.50.10">
    <property type="entry name" value="Tumor Necrosis Factor Receptor, subunit A, domain 2"/>
    <property type="match status" value="2"/>
</dbReference>
<dbReference type="SUPFAM" id="SSF57586">
    <property type="entry name" value="TNF receptor-like"/>
    <property type="match status" value="1"/>
</dbReference>
<dbReference type="InterPro" id="IPR001368">
    <property type="entry name" value="TNFR/NGFR_Cys_rich_reg"/>
</dbReference>
<evidence type="ECO:0000256" key="2">
    <source>
        <dbReference type="SAM" id="MobiDB-lite"/>
    </source>
</evidence>
<gene>
    <name evidence="5" type="primary">Tnfrsf4</name>
    <name evidence="5" type="ORF">N1851_028285</name>
</gene>
<proteinExistence type="predicted"/>
<dbReference type="PANTHER" id="PTHR47139">
    <property type="entry name" value="TUMOR NECROSIS FACTOR RECEPTOR SUPERFAMILY MEMBER 9"/>
    <property type="match status" value="1"/>
</dbReference>
<evidence type="ECO:0000256" key="3">
    <source>
        <dbReference type="SAM" id="SignalP"/>
    </source>
</evidence>
<dbReference type="EMBL" id="JAOPHQ010005405">
    <property type="protein sequence ID" value="KAK0135908.1"/>
    <property type="molecule type" value="Genomic_DNA"/>
</dbReference>
<dbReference type="PROSITE" id="PS50050">
    <property type="entry name" value="TNFR_NGFR_2"/>
    <property type="match status" value="1"/>
</dbReference>
<feature type="disulfide bond" evidence="1">
    <location>
        <begin position="45"/>
        <end position="60"/>
    </location>
</feature>
<comment type="caution">
    <text evidence="5">The sequence shown here is derived from an EMBL/GenBank/DDBJ whole genome shotgun (WGS) entry which is preliminary data.</text>
</comment>
<evidence type="ECO:0000313" key="6">
    <source>
        <dbReference type="Proteomes" id="UP001174136"/>
    </source>
</evidence>
<protein>
    <submittedName>
        <fullName evidence="5">Tumor necrosis factor receptor superfamily member 4</fullName>
    </submittedName>
</protein>
<dbReference type="PANTHER" id="PTHR47139:SF3">
    <property type="entry name" value="SI:CH73-361P23.3"/>
    <property type="match status" value="1"/>
</dbReference>
<keyword evidence="1" id="KW-1015">Disulfide bond</keyword>
<dbReference type="GO" id="GO:0038023">
    <property type="term" value="F:signaling receptor activity"/>
    <property type="evidence" value="ECO:0007669"/>
    <property type="project" value="TreeGrafter"/>
</dbReference>
<reference evidence="5" key="1">
    <citation type="journal article" date="2023" name="Front. Mar. Sci.">
        <title>A new Merluccius polli reference genome to investigate the effects of global change in West African waters.</title>
        <authorList>
            <person name="Mateo J.L."/>
            <person name="Blanco-Fernandez C."/>
            <person name="Garcia-Vazquez E."/>
            <person name="Machado-Schiaffino G."/>
        </authorList>
    </citation>
    <scope>NUCLEOTIDE SEQUENCE</scope>
    <source>
        <strain evidence="5">C29</strain>
        <tissue evidence="5">Fin</tissue>
    </source>
</reference>
<evidence type="ECO:0000256" key="1">
    <source>
        <dbReference type="PROSITE-ProRule" id="PRU00206"/>
    </source>
</evidence>
<dbReference type="AlphaFoldDB" id="A0AA47M938"/>
<feature type="region of interest" description="Disordered" evidence="2">
    <location>
        <begin position="184"/>
        <end position="220"/>
    </location>
</feature>
<dbReference type="PROSITE" id="PS00652">
    <property type="entry name" value="TNFR_NGFR_1"/>
    <property type="match status" value="1"/>
</dbReference>
<organism evidence="5 6">
    <name type="scientific">Merluccius polli</name>
    <name type="common">Benguela hake</name>
    <name type="synonym">Merluccius cadenati</name>
    <dbReference type="NCBI Taxonomy" id="89951"/>
    <lineage>
        <taxon>Eukaryota</taxon>
        <taxon>Metazoa</taxon>
        <taxon>Chordata</taxon>
        <taxon>Craniata</taxon>
        <taxon>Vertebrata</taxon>
        <taxon>Euteleostomi</taxon>
        <taxon>Actinopterygii</taxon>
        <taxon>Neopterygii</taxon>
        <taxon>Teleostei</taxon>
        <taxon>Neoteleostei</taxon>
        <taxon>Acanthomorphata</taxon>
        <taxon>Zeiogadaria</taxon>
        <taxon>Gadariae</taxon>
        <taxon>Gadiformes</taxon>
        <taxon>Gadoidei</taxon>
        <taxon>Merlucciidae</taxon>
        <taxon>Merluccius</taxon>
    </lineage>
</organism>
<feature type="domain" description="TNFR-Cys" evidence="4">
    <location>
        <begin position="44"/>
        <end position="86"/>
    </location>
</feature>
<accession>A0AA47M938</accession>
<comment type="caution">
    <text evidence="1">Lacks conserved residue(s) required for the propagation of feature annotation.</text>
</comment>
<feature type="signal peptide" evidence="3">
    <location>
        <begin position="1"/>
        <end position="22"/>
    </location>
</feature>
<name>A0AA47M938_MERPO</name>
<keyword evidence="5" id="KW-0675">Receptor</keyword>
<feature type="compositionally biased region" description="Basic and acidic residues" evidence="2">
    <location>
        <begin position="204"/>
        <end position="220"/>
    </location>
</feature>
<evidence type="ECO:0000259" key="4">
    <source>
        <dbReference type="PROSITE" id="PS50050"/>
    </source>
</evidence>
<keyword evidence="6" id="KW-1185">Reference proteome</keyword>
<feature type="repeat" description="TNFR-Cys" evidence="1">
    <location>
        <begin position="44"/>
        <end position="86"/>
    </location>
</feature>
<dbReference type="Pfam" id="PF00020">
    <property type="entry name" value="TNFR_c6"/>
    <property type="match status" value="1"/>
</dbReference>
<evidence type="ECO:0000313" key="5">
    <source>
        <dbReference type="EMBL" id="KAK0135908.1"/>
    </source>
</evidence>
<keyword evidence="3" id="KW-0732">Signal</keyword>
<sequence>MQKSRLLKILIWHLHFYGLIIALDTRFKCQQGQRISRTTGKCEECPDDQYQPKENDSKQCETCTICSRKSGSAIQSICTKTSDTVCQCRQGFSPREEDSATCKCEVGSGKKMNVPPECRTCENGFYSSKIDSPCLAWTKCKQNKVRFTGNNTSDAVCDEAFDAWTPVATTPGLTEKTFFSIVHTSPSPSPEISSITRKLNPNNKTDKEEVDHRDLGVNLT</sequence>
<dbReference type="SMART" id="SM00208">
    <property type="entry name" value="TNFR"/>
    <property type="match status" value="2"/>
</dbReference>
<dbReference type="Proteomes" id="UP001174136">
    <property type="component" value="Unassembled WGS sequence"/>
</dbReference>
<feature type="chain" id="PRO_5041403136" evidence="3">
    <location>
        <begin position="23"/>
        <end position="220"/>
    </location>
</feature>